<gene>
    <name evidence="6" type="ORF">HER39_08900</name>
</gene>
<dbReference type="InterPro" id="IPR036291">
    <property type="entry name" value="NAD(P)-bd_dom_sf"/>
</dbReference>
<reference evidence="6 7" key="1">
    <citation type="submission" date="2020-04" db="EMBL/GenBank/DDBJ databases">
        <authorList>
            <person name="Liu S."/>
        </authorList>
    </citation>
    <scope>NUCLEOTIDE SEQUENCE [LARGE SCALE GENOMIC DNA]</scope>
    <source>
        <strain evidence="6 7">CGMCC 1.15091</strain>
    </source>
</reference>
<dbReference type="PANTHER" id="PTHR42813:SF3">
    <property type="entry name" value="GLUTATHIONE-INDEPENDENT FORMALDEHYDE DEHYDROGENASE"/>
    <property type="match status" value="1"/>
</dbReference>
<dbReference type="EMBL" id="JAAZSR010000116">
    <property type="protein sequence ID" value="NKX50682.1"/>
    <property type="molecule type" value="Genomic_DNA"/>
</dbReference>
<evidence type="ECO:0000256" key="5">
    <source>
        <dbReference type="ARBA" id="ARBA00023027"/>
    </source>
</evidence>
<feature type="non-terminal residue" evidence="6">
    <location>
        <position position="1"/>
    </location>
</feature>
<keyword evidence="3" id="KW-0479">Metal-binding</keyword>
<dbReference type="Gene3D" id="3.40.50.720">
    <property type="entry name" value="NAD(P)-binding Rossmann-like Domain"/>
    <property type="match status" value="1"/>
</dbReference>
<evidence type="ECO:0000256" key="4">
    <source>
        <dbReference type="ARBA" id="ARBA00022833"/>
    </source>
</evidence>
<accession>A0ABX1JN03</accession>
<proteinExistence type="inferred from homology"/>
<evidence type="ECO:0000256" key="2">
    <source>
        <dbReference type="ARBA" id="ARBA00008072"/>
    </source>
</evidence>
<evidence type="ECO:0000256" key="3">
    <source>
        <dbReference type="ARBA" id="ARBA00022723"/>
    </source>
</evidence>
<dbReference type="Proteomes" id="UP000523795">
    <property type="component" value="Unassembled WGS sequence"/>
</dbReference>
<comment type="caution">
    <text evidence="6">The sequence shown here is derived from an EMBL/GenBank/DDBJ whole genome shotgun (WGS) entry which is preliminary data.</text>
</comment>
<protein>
    <submittedName>
        <fullName evidence="6">Formaldehyde dehydrogenase, glutathione-independent</fullName>
    </submittedName>
</protein>
<dbReference type="SUPFAM" id="SSF51735">
    <property type="entry name" value="NAD(P)-binding Rossmann-fold domains"/>
    <property type="match status" value="1"/>
</dbReference>
<sequence length="122" mass="12759">HEAPATVLNSLMEITAAGGALGIPGLYVTGDPGGIDEAARRGSLSLSLGTGWAKSLSFTTGQCPVMKYNRQLMMAILYDKVQIAKAVNARAIPLEDAPRGYAEFDAGAATKYVLNPNGYVKA</sequence>
<dbReference type="PANTHER" id="PTHR42813">
    <property type="entry name" value="ZINC-TYPE ALCOHOL DEHYDROGENASE-LIKE"/>
    <property type="match status" value="1"/>
</dbReference>
<keyword evidence="7" id="KW-1185">Reference proteome</keyword>
<keyword evidence="5" id="KW-0520">NAD</keyword>
<name>A0ABX1JN03_9MICC</name>
<evidence type="ECO:0000313" key="6">
    <source>
        <dbReference type="EMBL" id="NKX50682.1"/>
    </source>
</evidence>
<evidence type="ECO:0000313" key="7">
    <source>
        <dbReference type="Proteomes" id="UP000523795"/>
    </source>
</evidence>
<dbReference type="Gene3D" id="3.90.180.10">
    <property type="entry name" value="Medium-chain alcohol dehydrogenases, catalytic domain"/>
    <property type="match status" value="1"/>
</dbReference>
<keyword evidence="4" id="KW-0862">Zinc</keyword>
<comment type="cofactor">
    <cofactor evidence="1">
        <name>Zn(2+)</name>
        <dbReference type="ChEBI" id="CHEBI:29105"/>
    </cofactor>
</comment>
<evidence type="ECO:0000256" key="1">
    <source>
        <dbReference type="ARBA" id="ARBA00001947"/>
    </source>
</evidence>
<comment type="similarity">
    <text evidence="2">Belongs to the zinc-containing alcohol dehydrogenase family.</text>
</comment>
<organism evidence="6 7">
    <name type="scientific">Arthrobacter deserti</name>
    <dbReference type="NCBI Taxonomy" id="1742687"/>
    <lineage>
        <taxon>Bacteria</taxon>
        <taxon>Bacillati</taxon>
        <taxon>Actinomycetota</taxon>
        <taxon>Actinomycetes</taxon>
        <taxon>Micrococcales</taxon>
        <taxon>Micrococcaceae</taxon>
        <taxon>Arthrobacter</taxon>
    </lineage>
</organism>